<dbReference type="PROSITE" id="PS50887">
    <property type="entry name" value="GGDEF"/>
    <property type="match status" value="1"/>
</dbReference>
<dbReference type="CDD" id="cd01949">
    <property type="entry name" value="GGDEF"/>
    <property type="match status" value="1"/>
</dbReference>
<evidence type="ECO:0000259" key="2">
    <source>
        <dbReference type="PROSITE" id="PS50883"/>
    </source>
</evidence>
<dbReference type="Gene3D" id="3.20.20.450">
    <property type="entry name" value="EAL domain"/>
    <property type="match status" value="1"/>
</dbReference>
<dbReference type="SMART" id="SM00267">
    <property type="entry name" value="GGDEF"/>
    <property type="match status" value="1"/>
</dbReference>
<sequence length="498" mass="54188">MRPAADAFDLPPELLAWALGACVLLLVLALWQGQRLQARLAALREQIERLRGRDALTGLSTRTEFEAVLNEAALSADRGTAPLALMYVGLDDFRPLNDGYGHRVGDAVLAQAGERLGRCAGVPLALSRVGGDEFALLLVLGADEASFAAQQILRALQEPFRVEALELQLSASVGIALYPDHGSRPRLLAHAALAMRSVKQVGGASHAFYTPALAVDQREQAELLQALRHAVQRGELQLVYQPKVDARNLQITAAEALLRWQHPQRGTISPVVFIPLAERHGLINGIGRWVIEEACRQAAQWRQQGMRMRVAVNLSGHQLRQDDLVPHIQACLKRHKIPAERLTVEITESVAMDDTAHTRAAFERLRKAGLHVSIDDFGTGHSSLATLRRLPAAELKIDRAFITDLGHSERARSIVQAVVQMARTLELRVVAEGVETTAQRDVLVGLGCNELQGYLFAKPMSATALALWADTDEPPADGEAGPGFRASIFEATAPAPLK</sequence>
<dbReference type="Pfam" id="PF00990">
    <property type="entry name" value="GGDEF"/>
    <property type="match status" value="1"/>
</dbReference>
<keyword evidence="1" id="KW-1133">Transmembrane helix</keyword>
<keyword evidence="1" id="KW-0472">Membrane</keyword>
<protein>
    <submittedName>
        <fullName evidence="4">EAL domain-containing protein</fullName>
    </submittedName>
</protein>
<proteinExistence type="predicted"/>
<comment type="caution">
    <text evidence="4">The sequence shown here is derived from an EMBL/GenBank/DDBJ whole genome shotgun (WGS) entry which is preliminary data.</text>
</comment>
<dbReference type="SUPFAM" id="SSF55073">
    <property type="entry name" value="Nucleotide cyclase"/>
    <property type="match status" value="1"/>
</dbReference>
<keyword evidence="5" id="KW-1185">Reference proteome</keyword>
<dbReference type="InterPro" id="IPR001633">
    <property type="entry name" value="EAL_dom"/>
</dbReference>
<dbReference type="InterPro" id="IPR052155">
    <property type="entry name" value="Biofilm_reg_signaling"/>
</dbReference>
<dbReference type="AlphaFoldDB" id="A0A437RSC3"/>
<dbReference type="Proteomes" id="UP000285575">
    <property type="component" value="Unassembled WGS sequence"/>
</dbReference>
<dbReference type="InterPro" id="IPR035919">
    <property type="entry name" value="EAL_sf"/>
</dbReference>
<evidence type="ECO:0000313" key="4">
    <source>
        <dbReference type="EMBL" id="RVU49648.1"/>
    </source>
</evidence>
<dbReference type="EMBL" id="SACR01000001">
    <property type="protein sequence ID" value="RVU49648.1"/>
    <property type="molecule type" value="Genomic_DNA"/>
</dbReference>
<dbReference type="OrthoDB" id="9813903at2"/>
<keyword evidence="1" id="KW-0812">Transmembrane</keyword>
<dbReference type="InterPro" id="IPR029787">
    <property type="entry name" value="Nucleotide_cyclase"/>
</dbReference>
<reference evidence="4 5" key="1">
    <citation type="submission" date="2019-01" db="EMBL/GenBank/DDBJ databases">
        <authorList>
            <person name="Chen W.-M."/>
        </authorList>
    </citation>
    <scope>NUCLEOTIDE SEQUENCE [LARGE SCALE GENOMIC DNA]</scope>
    <source>
        <strain evidence="4 5">KYPY4</strain>
    </source>
</reference>
<dbReference type="CDD" id="cd01948">
    <property type="entry name" value="EAL"/>
    <property type="match status" value="1"/>
</dbReference>
<dbReference type="Pfam" id="PF00563">
    <property type="entry name" value="EAL"/>
    <property type="match status" value="1"/>
</dbReference>
<accession>A0A437RSC3</accession>
<dbReference type="InterPro" id="IPR043128">
    <property type="entry name" value="Rev_trsase/Diguanyl_cyclase"/>
</dbReference>
<name>A0A437RSC3_9BURK</name>
<feature type="transmembrane region" description="Helical" evidence="1">
    <location>
        <begin position="14"/>
        <end position="31"/>
    </location>
</feature>
<dbReference type="SUPFAM" id="SSF141868">
    <property type="entry name" value="EAL domain-like"/>
    <property type="match status" value="1"/>
</dbReference>
<dbReference type="NCBIfam" id="TIGR00254">
    <property type="entry name" value="GGDEF"/>
    <property type="match status" value="1"/>
</dbReference>
<evidence type="ECO:0000313" key="5">
    <source>
        <dbReference type="Proteomes" id="UP000285575"/>
    </source>
</evidence>
<feature type="domain" description="EAL" evidence="2">
    <location>
        <begin position="220"/>
        <end position="473"/>
    </location>
</feature>
<dbReference type="Gene3D" id="3.30.70.270">
    <property type="match status" value="1"/>
</dbReference>
<dbReference type="SMART" id="SM00052">
    <property type="entry name" value="EAL"/>
    <property type="match status" value="1"/>
</dbReference>
<organism evidence="4 5">
    <name type="scientific">Rubrivivax rivuli</name>
    <dbReference type="NCBI Taxonomy" id="1862385"/>
    <lineage>
        <taxon>Bacteria</taxon>
        <taxon>Pseudomonadati</taxon>
        <taxon>Pseudomonadota</taxon>
        <taxon>Betaproteobacteria</taxon>
        <taxon>Burkholderiales</taxon>
        <taxon>Sphaerotilaceae</taxon>
        <taxon>Rubrivivax</taxon>
    </lineage>
</organism>
<dbReference type="RefSeq" id="WP_128227282.1">
    <property type="nucleotide sequence ID" value="NZ_SACR01000001.1"/>
</dbReference>
<gene>
    <name evidence="4" type="ORF">EOE66_03575</name>
</gene>
<dbReference type="PROSITE" id="PS50883">
    <property type="entry name" value="EAL"/>
    <property type="match status" value="1"/>
</dbReference>
<dbReference type="InterPro" id="IPR000160">
    <property type="entry name" value="GGDEF_dom"/>
</dbReference>
<feature type="domain" description="GGDEF" evidence="3">
    <location>
        <begin position="81"/>
        <end position="211"/>
    </location>
</feature>
<evidence type="ECO:0000256" key="1">
    <source>
        <dbReference type="SAM" id="Phobius"/>
    </source>
</evidence>
<dbReference type="PANTHER" id="PTHR44757">
    <property type="entry name" value="DIGUANYLATE CYCLASE DGCP"/>
    <property type="match status" value="1"/>
</dbReference>
<dbReference type="FunFam" id="3.20.20.450:FF:000001">
    <property type="entry name" value="Cyclic di-GMP phosphodiesterase yahA"/>
    <property type="match status" value="1"/>
</dbReference>
<dbReference type="PANTHER" id="PTHR44757:SF2">
    <property type="entry name" value="BIOFILM ARCHITECTURE MAINTENANCE PROTEIN MBAA"/>
    <property type="match status" value="1"/>
</dbReference>
<evidence type="ECO:0000259" key="3">
    <source>
        <dbReference type="PROSITE" id="PS50887"/>
    </source>
</evidence>